<dbReference type="EMBL" id="ANAH02000066">
    <property type="protein sequence ID" value="EPX56148.1"/>
    <property type="molecule type" value="Genomic_DNA"/>
</dbReference>
<keyword evidence="1" id="KW-0472">Membrane</keyword>
<name>S9QI86_CYSF2</name>
<comment type="caution">
    <text evidence="2">The sequence shown here is derived from an EMBL/GenBank/DDBJ whole genome shotgun (WGS) entry which is preliminary data.</text>
</comment>
<evidence type="ECO:0000256" key="1">
    <source>
        <dbReference type="SAM" id="Phobius"/>
    </source>
</evidence>
<evidence type="ECO:0000313" key="2">
    <source>
        <dbReference type="EMBL" id="EPX56148.1"/>
    </source>
</evidence>
<dbReference type="PROSITE" id="PS51257">
    <property type="entry name" value="PROKAR_LIPOPROTEIN"/>
    <property type="match status" value="1"/>
</dbReference>
<accession>S9QI86</accession>
<keyword evidence="3" id="KW-1185">Reference proteome</keyword>
<dbReference type="Proteomes" id="UP000011682">
    <property type="component" value="Unassembled WGS sequence"/>
</dbReference>
<organism evidence="2 3">
    <name type="scientific">Cystobacter fuscus (strain ATCC 25194 / DSM 2262 / NBRC 100088 / M29)</name>
    <dbReference type="NCBI Taxonomy" id="1242864"/>
    <lineage>
        <taxon>Bacteria</taxon>
        <taxon>Pseudomonadati</taxon>
        <taxon>Myxococcota</taxon>
        <taxon>Myxococcia</taxon>
        <taxon>Myxococcales</taxon>
        <taxon>Cystobacterineae</taxon>
        <taxon>Archangiaceae</taxon>
        <taxon>Cystobacter</taxon>
    </lineage>
</organism>
<gene>
    <name evidence="2" type="ORF">D187_007490</name>
</gene>
<feature type="transmembrane region" description="Helical" evidence="1">
    <location>
        <begin position="31"/>
        <end position="50"/>
    </location>
</feature>
<sequence>MTHGQQRLILLAHVLLACALLGTPGEAPRLLSAGCLLASLLGLTRALGAARRRRP</sequence>
<keyword evidence="1" id="KW-0812">Transmembrane</keyword>
<proteinExistence type="predicted"/>
<evidence type="ECO:0000313" key="3">
    <source>
        <dbReference type="Proteomes" id="UP000011682"/>
    </source>
</evidence>
<evidence type="ECO:0008006" key="4">
    <source>
        <dbReference type="Google" id="ProtNLM"/>
    </source>
</evidence>
<dbReference type="RefSeq" id="WP_002622247.1">
    <property type="nucleotide sequence ID" value="NZ_ANAH02000066.1"/>
</dbReference>
<reference evidence="2" key="1">
    <citation type="submission" date="2013-05" db="EMBL/GenBank/DDBJ databases">
        <title>Genome assembly of Cystobacter fuscus DSM 2262.</title>
        <authorList>
            <person name="Sharma G."/>
            <person name="Khatri I."/>
            <person name="Kaur C."/>
            <person name="Mayilraj S."/>
            <person name="Subramanian S."/>
        </authorList>
    </citation>
    <scope>NUCLEOTIDE SEQUENCE [LARGE SCALE GENOMIC DNA]</scope>
    <source>
        <strain evidence="2">DSM 2262</strain>
    </source>
</reference>
<dbReference type="AlphaFoldDB" id="S9QI86"/>
<keyword evidence="1" id="KW-1133">Transmembrane helix</keyword>
<protein>
    <recommendedName>
        <fullName evidence="4">Lipoprotein</fullName>
    </recommendedName>
</protein>